<accession>A0AAW0JFJ6</accession>
<sequence>IFSLWAVSPRKFGGLSYSTKDVGEVRFGVLVFQLSLYPYVERLFGAIMVSRISGVSFHNSIVDLHFTFVFAVLSIPLLASYPLIATLSGLTLALGLNCASVIKNVLSVNIFKISFNHQFTTAESSIINRVI</sequence>
<dbReference type="Proteomes" id="UP000237347">
    <property type="component" value="Unassembled WGS sequence"/>
</dbReference>
<reference evidence="1 2" key="1">
    <citation type="journal article" date="2018" name="Sci. Data">
        <title>The draft genome sequence of cork oak.</title>
        <authorList>
            <person name="Ramos A.M."/>
            <person name="Usie A."/>
            <person name="Barbosa P."/>
            <person name="Barros P.M."/>
            <person name="Capote T."/>
            <person name="Chaves I."/>
            <person name="Simoes F."/>
            <person name="Abreu I."/>
            <person name="Carrasquinho I."/>
            <person name="Faro C."/>
            <person name="Guimaraes J.B."/>
            <person name="Mendonca D."/>
            <person name="Nobrega F."/>
            <person name="Rodrigues L."/>
            <person name="Saibo N.J.M."/>
            <person name="Varela M.C."/>
            <person name="Egas C."/>
            <person name="Matos J."/>
            <person name="Miguel C.M."/>
            <person name="Oliveira M.M."/>
            <person name="Ricardo C.P."/>
            <person name="Goncalves S."/>
        </authorList>
    </citation>
    <scope>NUCLEOTIDE SEQUENCE [LARGE SCALE GENOMIC DNA]</scope>
    <source>
        <strain evidence="2">cv. HL8</strain>
    </source>
</reference>
<dbReference type="EMBL" id="PKMF04000568">
    <property type="protein sequence ID" value="KAK7825664.1"/>
    <property type="molecule type" value="Genomic_DNA"/>
</dbReference>
<gene>
    <name evidence="1" type="primary">ZIFL2</name>
    <name evidence="1" type="ORF">CFP56_032940</name>
</gene>
<proteinExistence type="predicted"/>
<protein>
    <submittedName>
        <fullName evidence="1">Peptide/nitrate transporter</fullName>
    </submittedName>
</protein>
<organism evidence="1 2">
    <name type="scientific">Quercus suber</name>
    <name type="common">Cork oak</name>
    <dbReference type="NCBI Taxonomy" id="58331"/>
    <lineage>
        <taxon>Eukaryota</taxon>
        <taxon>Viridiplantae</taxon>
        <taxon>Streptophyta</taxon>
        <taxon>Embryophyta</taxon>
        <taxon>Tracheophyta</taxon>
        <taxon>Spermatophyta</taxon>
        <taxon>Magnoliopsida</taxon>
        <taxon>eudicotyledons</taxon>
        <taxon>Gunneridae</taxon>
        <taxon>Pentapetalae</taxon>
        <taxon>rosids</taxon>
        <taxon>fabids</taxon>
        <taxon>Fagales</taxon>
        <taxon>Fagaceae</taxon>
        <taxon>Quercus</taxon>
    </lineage>
</organism>
<evidence type="ECO:0000313" key="1">
    <source>
        <dbReference type="EMBL" id="KAK7825664.1"/>
    </source>
</evidence>
<dbReference type="AlphaFoldDB" id="A0AAW0JFJ6"/>
<feature type="non-terminal residue" evidence="1">
    <location>
        <position position="1"/>
    </location>
</feature>
<name>A0AAW0JFJ6_QUESU</name>
<keyword evidence="2" id="KW-1185">Reference proteome</keyword>
<evidence type="ECO:0000313" key="2">
    <source>
        <dbReference type="Proteomes" id="UP000237347"/>
    </source>
</evidence>
<comment type="caution">
    <text evidence="1">The sequence shown here is derived from an EMBL/GenBank/DDBJ whole genome shotgun (WGS) entry which is preliminary data.</text>
</comment>